<proteinExistence type="predicted"/>
<evidence type="ECO:0000313" key="1">
    <source>
        <dbReference type="EMBL" id="TXI27504.1"/>
    </source>
</evidence>
<evidence type="ECO:0000313" key="2">
    <source>
        <dbReference type="Proteomes" id="UP000321110"/>
    </source>
</evidence>
<organism evidence="1 2">
    <name type="scientific">Aquipseudomonas alcaligenes</name>
    <name type="common">Pseudomonas alcaligenes</name>
    <dbReference type="NCBI Taxonomy" id="43263"/>
    <lineage>
        <taxon>Bacteria</taxon>
        <taxon>Pseudomonadati</taxon>
        <taxon>Pseudomonadota</taxon>
        <taxon>Gammaproteobacteria</taxon>
        <taxon>Pseudomonadales</taxon>
        <taxon>Pseudomonadaceae</taxon>
        <taxon>Aquipseudomonas</taxon>
    </lineage>
</organism>
<dbReference type="AlphaFoldDB" id="A0A5C7VTN8"/>
<dbReference type="EMBL" id="SSFO01000303">
    <property type="protein sequence ID" value="TXI27504.1"/>
    <property type="molecule type" value="Genomic_DNA"/>
</dbReference>
<dbReference type="InterPro" id="IPR011990">
    <property type="entry name" value="TPR-like_helical_dom_sf"/>
</dbReference>
<name>A0A5C7VTN8_AQUAC</name>
<gene>
    <name evidence="1" type="ORF">E6Q69_17925</name>
</gene>
<accession>A0A5C7VTN8</accession>
<dbReference type="Proteomes" id="UP000321110">
    <property type="component" value="Unassembled WGS sequence"/>
</dbReference>
<dbReference type="Gene3D" id="1.25.40.10">
    <property type="entry name" value="Tetratricopeptide repeat domain"/>
    <property type="match status" value="1"/>
</dbReference>
<reference evidence="1 2" key="1">
    <citation type="submission" date="2018-09" db="EMBL/GenBank/DDBJ databases">
        <title>Metagenome Assembled Genomes from an Advanced Water Purification Facility.</title>
        <authorList>
            <person name="Stamps B.W."/>
            <person name="Spear J.R."/>
        </authorList>
    </citation>
    <scope>NUCLEOTIDE SEQUENCE [LARGE SCALE GENOMIC DNA]</scope>
    <source>
        <strain evidence="1">Bin_52_1</strain>
    </source>
</reference>
<comment type="caution">
    <text evidence="1">The sequence shown here is derived from an EMBL/GenBank/DDBJ whole genome shotgun (WGS) entry which is preliminary data.</text>
</comment>
<dbReference type="SUPFAM" id="SSF81901">
    <property type="entry name" value="HCP-like"/>
    <property type="match status" value="1"/>
</dbReference>
<protein>
    <submittedName>
        <fullName evidence="1">Sel1 repeat family protein</fullName>
    </submittedName>
</protein>
<sequence length="157" mass="17442">MDKRDLWNAYCNELAEKLSDAIEVEVDELIECKPSALEGAEEGDSSAQLYVGFLSLFGADRDISLATYWLNESSKQGNIDAIITMGMMNYCGSDDPGDDAHTKAGLAFLRAAELGSAFAEKMLMLIRSESKEHYERNKENFVSEDDLAEILRGQLDE</sequence>